<keyword evidence="2" id="KW-0378">Hydrolase</keyword>
<proteinExistence type="predicted"/>
<dbReference type="GO" id="GO:0004519">
    <property type="term" value="F:endonuclease activity"/>
    <property type="evidence" value="ECO:0007669"/>
    <property type="project" value="UniProtKB-KW"/>
</dbReference>
<comment type="caution">
    <text evidence="2">The sequence shown here is derived from an EMBL/GenBank/DDBJ whole genome shotgun (WGS) entry which is preliminary data.</text>
</comment>
<name>A0AAW1JI77_POPJA</name>
<accession>A0AAW1JI77</accession>
<feature type="domain" description="DDE-1" evidence="1">
    <location>
        <begin position="1"/>
        <end position="92"/>
    </location>
</feature>
<dbReference type="InterPro" id="IPR004875">
    <property type="entry name" value="DDE_SF_endonuclease_dom"/>
</dbReference>
<evidence type="ECO:0000313" key="3">
    <source>
        <dbReference type="Proteomes" id="UP001458880"/>
    </source>
</evidence>
<organism evidence="2 3">
    <name type="scientific">Popillia japonica</name>
    <name type="common">Japanese beetle</name>
    <dbReference type="NCBI Taxonomy" id="7064"/>
    <lineage>
        <taxon>Eukaryota</taxon>
        <taxon>Metazoa</taxon>
        <taxon>Ecdysozoa</taxon>
        <taxon>Arthropoda</taxon>
        <taxon>Hexapoda</taxon>
        <taxon>Insecta</taxon>
        <taxon>Pterygota</taxon>
        <taxon>Neoptera</taxon>
        <taxon>Endopterygota</taxon>
        <taxon>Coleoptera</taxon>
        <taxon>Polyphaga</taxon>
        <taxon>Scarabaeiformia</taxon>
        <taxon>Scarabaeidae</taxon>
        <taxon>Rutelinae</taxon>
        <taxon>Popillia</taxon>
    </lineage>
</organism>
<dbReference type="Proteomes" id="UP001458880">
    <property type="component" value="Unassembled WGS sequence"/>
</dbReference>
<keyword evidence="3" id="KW-1185">Reference proteome</keyword>
<reference evidence="2 3" key="1">
    <citation type="journal article" date="2024" name="BMC Genomics">
        <title>De novo assembly and annotation of Popillia japonica's genome with initial clues to its potential as an invasive pest.</title>
        <authorList>
            <person name="Cucini C."/>
            <person name="Boschi S."/>
            <person name="Funari R."/>
            <person name="Cardaioli E."/>
            <person name="Iannotti N."/>
            <person name="Marturano G."/>
            <person name="Paoli F."/>
            <person name="Bruttini M."/>
            <person name="Carapelli A."/>
            <person name="Frati F."/>
            <person name="Nardi F."/>
        </authorList>
    </citation>
    <scope>NUCLEOTIDE SEQUENCE [LARGE SCALE GENOMIC DNA]</scope>
    <source>
        <strain evidence="2">DMR45628</strain>
    </source>
</reference>
<dbReference type="Pfam" id="PF03184">
    <property type="entry name" value="DDE_1"/>
    <property type="match status" value="1"/>
</dbReference>
<dbReference type="GO" id="GO:0003676">
    <property type="term" value="F:nucleic acid binding"/>
    <property type="evidence" value="ECO:0007669"/>
    <property type="project" value="InterPro"/>
</dbReference>
<keyword evidence="2" id="KW-0540">Nuclease</keyword>
<evidence type="ECO:0000259" key="1">
    <source>
        <dbReference type="Pfam" id="PF03184"/>
    </source>
</evidence>
<sequence length="194" mass="22041">MDNHDSHISVEGMNFSRDNGITILTLPPHTSNHLQLLDRCVFGPFKKYFSEAVHTWMVNHPNEPISISYSLPELCSKAWDRAATLQNIKPGFLKCGISPFDRNIFQDHDFLCSGVSDRPITVSAPLAEIEGMPAKTETVSASSTQTIPTPKPLQRLLLPKQFRLLSHYSLVPLFLQIKYDHFRKINQGRKEKIE</sequence>
<protein>
    <submittedName>
        <fullName evidence="2">DDE superfamily endonuclease</fullName>
    </submittedName>
</protein>
<evidence type="ECO:0000313" key="2">
    <source>
        <dbReference type="EMBL" id="KAK9703869.1"/>
    </source>
</evidence>
<gene>
    <name evidence="2" type="ORF">QE152_g29053</name>
</gene>
<dbReference type="AlphaFoldDB" id="A0AAW1JI77"/>
<dbReference type="EMBL" id="JASPKY010000362">
    <property type="protein sequence ID" value="KAK9703869.1"/>
    <property type="molecule type" value="Genomic_DNA"/>
</dbReference>
<keyword evidence="2" id="KW-0255">Endonuclease</keyword>